<dbReference type="GO" id="GO:0005787">
    <property type="term" value="C:signal peptidase complex"/>
    <property type="evidence" value="ECO:0007669"/>
    <property type="project" value="InterPro"/>
</dbReference>
<dbReference type="GO" id="GO:0006465">
    <property type="term" value="P:signal peptide processing"/>
    <property type="evidence" value="ECO:0007669"/>
    <property type="project" value="InterPro"/>
</dbReference>
<dbReference type="InterPro" id="IPR009542">
    <property type="entry name" value="Spc1/SPCS1"/>
</dbReference>
<dbReference type="Pfam" id="PF06645">
    <property type="entry name" value="SPC12"/>
    <property type="match status" value="1"/>
</dbReference>
<evidence type="ECO:0000256" key="3">
    <source>
        <dbReference type="ARBA" id="ARBA00022692"/>
    </source>
</evidence>
<proteinExistence type="inferred from homology"/>
<keyword evidence="6 8" id="KW-0472">Membrane</keyword>
<organism evidence="9 10">
    <name type="scientific">Bodo saltans</name>
    <name type="common">Flagellated protozoan</name>
    <dbReference type="NCBI Taxonomy" id="75058"/>
    <lineage>
        <taxon>Eukaryota</taxon>
        <taxon>Discoba</taxon>
        <taxon>Euglenozoa</taxon>
        <taxon>Kinetoplastea</taxon>
        <taxon>Metakinetoplastina</taxon>
        <taxon>Eubodonida</taxon>
        <taxon>Bodonidae</taxon>
        <taxon>Bodo</taxon>
    </lineage>
</organism>
<evidence type="ECO:0000256" key="6">
    <source>
        <dbReference type="ARBA" id="ARBA00023136"/>
    </source>
</evidence>
<reference evidence="10" key="1">
    <citation type="submission" date="2015-09" db="EMBL/GenBank/DDBJ databases">
        <authorList>
            <consortium name="Pathogen Informatics"/>
        </authorList>
    </citation>
    <scope>NUCLEOTIDE SEQUENCE [LARGE SCALE GENOMIC DNA]</scope>
    <source>
        <strain evidence="10">Lake Konstanz</strain>
    </source>
</reference>
<comment type="subcellular location">
    <subcellularLocation>
        <location evidence="1">Endoplasmic reticulum membrane</location>
        <topology evidence="1">Multi-pass membrane protein</topology>
    </subcellularLocation>
</comment>
<sequence>MVKKGSSAKSNGSDESVPVPPTPVHPLAKSLAGLLSPMSFRDQQMCFTWAQRILYATGIALYPVAWYMETFQVFAYGIVAAFGVCCVLFVPNWYQNADPQVKFIDRAVTKPYYEELALARSPTSQ</sequence>
<evidence type="ECO:0000313" key="9">
    <source>
        <dbReference type="EMBL" id="CUG44125.1"/>
    </source>
</evidence>
<dbReference type="AlphaFoldDB" id="A0A0S4J0Y5"/>
<evidence type="ECO:0000256" key="5">
    <source>
        <dbReference type="ARBA" id="ARBA00022989"/>
    </source>
</evidence>
<keyword evidence="3 8" id="KW-0812">Transmembrane</keyword>
<dbReference type="EMBL" id="CYKH01000813">
    <property type="protein sequence ID" value="CUG44125.1"/>
    <property type="molecule type" value="Genomic_DNA"/>
</dbReference>
<evidence type="ECO:0000256" key="4">
    <source>
        <dbReference type="ARBA" id="ARBA00022824"/>
    </source>
</evidence>
<name>A0A0S4J0Y5_BODSA</name>
<evidence type="ECO:0000256" key="8">
    <source>
        <dbReference type="SAM" id="Phobius"/>
    </source>
</evidence>
<feature type="region of interest" description="Disordered" evidence="7">
    <location>
        <begin position="1"/>
        <end position="24"/>
    </location>
</feature>
<feature type="transmembrane region" description="Helical" evidence="8">
    <location>
        <begin position="49"/>
        <end position="68"/>
    </location>
</feature>
<evidence type="ECO:0000256" key="7">
    <source>
        <dbReference type="SAM" id="MobiDB-lite"/>
    </source>
</evidence>
<protein>
    <submittedName>
        <fullName evidence="9">Transmembrane protein, putative</fullName>
    </submittedName>
</protein>
<dbReference type="VEuPathDB" id="TriTrypDB:BSAL_79480"/>
<keyword evidence="4" id="KW-0256">Endoplasmic reticulum</keyword>
<evidence type="ECO:0000256" key="1">
    <source>
        <dbReference type="ARBA" id="ARBA00004477"/>
    </source>
</evidence>
<evidence type="ECO:0000313" key="10">
    <source>
        <dbReference type="Proteomes" id="UP000051952"/>
    </source>
</evidence>
<keyword evidence="5 8" id="KW-1133">Transmembrane helix</keyword>
<dbReference type="OMA" id="FVPNWYQ"/>
<keyword evidence="10" id="KW-1185">Reference proteome</keyword>
<dbReference type="OrthoDB" id="263893at2759"/>
<accession>A0A0S4J0Y5</accession>
<dbReference type="Proteomes" id="UP000051952">
    <property type="component" value="Unassembled WGS sequence"/>
</dbReference>
<comment type="similarity">
    <text evidence="2">Belongs to the SPCS1 family.</text>
</comment>
<evidence type="ECO:0000256" key="2">
    <source>
        <dbReference type="ARBA" id="ARBA00005245"/>
    </source>
</evidence>
<gene>
    <name evidence="9" type="ORF">BSAL_79480</name>
</gene>
<feature type="transmembrane region" description="Helical" evidence="8">
    <location>
        <begin position="74"/>
        <end position="94"/>
    </location>
</feature>